<organism evidence="7 8">
    <name type="scientific">Spirosoma flavum</name>
    <dbReference type="NCBI Taxonomy" id="2048557"/>
    <lineage>
        <taxon>Bacteria</taxon>
        <taxon>Pseudomonadati</taxon>
        <taxon>Bacteroidota</taxon>
        <taxon>Cytophagia</taxon>
        <taxon>Cytophagales</taxon>
        <taxon>Cytophagaceae</taxon>
        <taxon>Spirosoma</taxon>
    </lineage>
</organism>
<name>A0ABW6AP64_9BACT</name>
<evidence type="ECO:0000256" key="5">
    <source>
        <dbReference type="PROSITE-ProRule" id="PRU00169"/>
    </source>
</evidence>
<comment type="caution">
    <text evidence="7">The sequence shown here is derived from an EMBL/GenBank/DDBJ whole genome shotgun (WGS) entry which is preliminary data.</text>
</comment>
<dbReference type="PANTHER" id="PTHR48111:SF22">
    <property type="entry name" value="REGULATOR OF RPOS"/>
    <property type="match status" value="1"/>
</dbReference>
<keyword evidence="5" id="KW-0597">Phosphoprotein</keyword>
<sequence>MRILIVEDELKLAISLKRGLKEFGFQVAVAFGGAAARRAIDFSEVNLVILDVNLPDVSGSALCREIRTRNVNLPIIMLTALGTIENKLADFDAGADDYVMKPFELTELLA</sequence>
<keyword evidence="8" id="KW-1185">Reference proteome</keyword>
<evidence type="ECO:0000313" key="7">
    <source>
        <dbReference type="EMBL" id="MFD2936193.1"/>
    </source>
</evidence>
<keyword evidence="1" id="KW-0902">Two-component regulatory system</keyword>
<evidence type="ECO:0000256" key="1">
    <source>
        <dbReference type="ARBA" id="ARBA00023012"/>
    </source>
</evidence>
<dbReference type="InterPro" id="IPR011006">
    <property type="entry name" value="CheY-like_superfamily"/>
</dbReference>
<dbReference type="Gene3D" id="3.40.50.2300">
    <property type="match status" value="1"/>
</dbReference>
<dbReference type="PROSITE" id="PS50110">
    <property type="entry name" value="RESPONSE_REGULATORY"/>
    <property type="match status" value="1"/>
</dbReference>
<protein>
    <submittedName>
        <fullName evidence="7">Response regulator transcription factor</fullName>
    </submittedName>
</protein>
<dbReference type="PANTHER" id="PTHR48111">
    <property type="entry name" value="REGULATOR OF RPOS"/>
    <property type="match status" value="1"/>
</dbReference>
<evidence type="ECO:0000256" key="2">
    <source>
        <dbReference type="ARBA" id="ARBA00023015"/>
    </source>
</evidence>
<evidence type="ECO:0000256" key="3">
    <source>
        <dbReference type="ARBA" id="ARBA00023125"/>
    </source>
</evidence>
<dbReference type="Proteomes" id="UP001597512">
    <property type="component" value="Unassembled WGS sequence"/>
</dbReference>
<evidence type="ECO:0000259" key="6">
    <source>
        <dbReference type="PROSITE" id="PS50110"/>
    </source>
</evidence>
<dbReference type="InterPro" id="IPR039420">
    <property type="entry name" value="WalR-like"/>
</dbReference>
<accession>A0ABW6AP64</accession>
<gene>
    <name evidence="7" type="ORF">ACFS25_20600</name>
</gene>
<dbReference type="InterPro" id="IPR001789">
    <property type="entry name" value="Sig_transdc_resp-reg_receiver"/>
</dbReference>
<dbReference type="EMBL" id="JBHUOM010000023">
    <property type="protein sequence ID" value="MFD2936193.1"/>
    <property type="molecule type" value="Genomic_DNA"/>
</dbReference>
<evidence type="ECO:0000256" key="4">
    <source>
        <dbReference type="ARBA" id="ARBA00023163"/>
    </source>
</evidence>
<feature type="domain" description="Response regulatory" evidence="6">
    <location>
        <begin position="2"/>
        <end position="110"/>
    </location>
</feature>
<evidence type="ECO:0000313" key="8">
    <source>
        <dbReference type="Proteomes" id="UP001597512"/>
    </source>
</evidence>
<keyword evidence="2" id="KW-0805">Transcription regulation</keyword>
<feature type="modified residue" description="4-aspartylphosphate" evidence="5">
    <location>
        <position position="51"/>
    </location>
</feature>
<dbReference type="RefSeq" id="WP_381504777.1">
    <property type="nucleotide sequence ID" value="NZ_JBHUOM010000023.1"/>
</dbReference>
<reference evidence="8" key="1">
    <citation type="journal article" date="2019" name="Int. J. Syst. Evol. Microbiol.">
        <title>The Global Catalogue of Microorganisms (GCM) 10K type strain sequencing project: providing services to taxonomists for standard genome sequencing and annotation.</title>
        <authorList>
            <consortium name="The Broad Institute Genomics Platform"/>
            <consortium name="The Broad Institute Genome Sequencing Center for Infectious Disease"/>
            <person name="Wu L."/>
            <person name="Ma J."/>
        </authorList>
    </citation>
    <scope>NUCLEOTIDE SEQUENCE [LARGE SCALE GENOMIC DNA]</scope>
    <source>
        <strain evidence="8">KCTC 52490</strain>
    </source>
</reference>
<proteinExistence type="predicted"/>
<dbReference type="Pfam" id="PF00072">
    <property type="entry name" value="Response_reg"/>
    <property type="match status" value="1"/>
</dbReference>
<keyword evidence="3" id="KW-0238">DNA-binding</keyword>
<dbReference type="SMART" id="SM00448">
    <property type="entry name" value="REC"/>
    <property type="match status" value="1"/>
</dbReference>
<keyword evidence="4" id="KW-0804">Transcription</keyword>
<dbReference type="SUPFAM" id="SSF52172">
    <property type="entry name" value="CheY-like"/>
    <property type="match status" value="1"/>
</dbReference>